<dbReference type="Proteomes" id="UP000250321">
    <property type="component" value="Unassembled WGS sequence"/>
</dbReference>
<comment type="caution">
    <text evidence="1">The sequence shown here is derived from an EMBL/GenBank/DDBJ whole genome shotgun (WGS) entry which is preliminary data.</text>
</comment>
<evidence type="ECO:0000313" key="1">
    <source>
        <dbReference type="EMBL" id="PQP99547.1"/>
    </source>
</evidence>
<reference evidence="1 2" key="1">
    <citation type="submission" date="2018-02" db="EMBL/GenBank/DDBJ databases">
        <title>Draft genome of wild Prunus yedoensis var. nudiflora.</title>
        <authorList>
            <person name="Baek S."/>
            <person name="Kim J.-H."/>
            <person name="Choi K."/>
            <person name="Kim G.-B."/>
            <person name="Cho A."/>
            <person name="Jang H."/>
            <person name="Shin C.-H."/>
            <person name="Yu H.-J."/>
            <person name="Mun J.-H."/>
        </authorList>
    </citation>
    <scope>NUCLEOTIDE SEQUENCE [LARGE SCALE GENOMIC DNA]</scope>
    <source>
        <strain evidence="2">cv. Jeju island</strain>
        <tissue evidence="1">Leaf</tissue>
    </source>
</reference>
<gene>
    <name evidence="1" type="ORF">Pyn_14538</name>
</gene>
<keyword evidence="2" id="KW-1185">Reference proteome</keyword>
<name>A0A314Y613_PRUYE</name>
<evidence type="ECO:0000313" key="2">
    <source>
        <dbReference type="Proteomes" id="UP000250321"/>
    </source>
</evidence>
<organism evidence="1 2">
    <name type="scientific">Prunus yedoensis var. nudiflora</name>
    <dbReference type="NCBI Taxonomy" id="2094558"/>
    <lineage>
        <taxon>Eukaryota</taxon>
        <taxon>Viridiplantae</taxon>
        <taxon>Streptophyta</taxon>
        <taxon>Embryophyta</taxon>
        <taxon>Tracheophyta</taxon>
        <taxon>Spermatophyta</taxon>
        <taxon>Magnoliopsida</taxon>
        <taxon>eudicotyledons</taxon>
        <taxon>Gunneridae</taxon>
        <taxon>Pentapetalae</taxon>
        <taxon>rosids</taxon>
        <taxon>fabids</taxon>
        <taxon>Rosales</taxon>
        <taxon>Rosaceae</taxon>
        <taxon>Amygdaloideae</taxon>
        <taxon>Amygdaleae</taxon>
        <taxon>Prunus</taxon>
    </lineage>
</organism>
<protein>
    <submittedName>
        <fullName evidence="1">Uncharacterized protein</fullName>
    </submittedName>
</protein>
<proteinExistence type="predicted"/>
<dbReference type="EMBL" id="PJQY01001801">
    <property type="protein sequence ID" value="PQP99547.1"/>
    <property type="molecule type" value="Genomic_DNA"/>
</dbReference>
<sequence length="185" mass="21426">MVFFASRRFGKECREDVVAVVAYELSKVAIQKCLKYSKNLPGLHLFFPKIYEDMNFISSIEIVVIGGDAKIFKVFEEFTGTPFVFPEDISRHEFYKWFGKGCWEDVVVVVAYELSKVMMQKCSKYSKNSPELRADVWIYASIEPVRVTPNIFVPAPNGRPVFDLYDKAFRGIRRRYTTIPGLAYE</sequence>
<accession>A0A314Y613</accession>
<dbReference type="AlphaFoldDB" id="A0A314Y613"/>